<feature type="transmembrane region" description="Helical" evidence="2">
    <location>
        <begin position="158"/>
        <end position="179"/>
    </location>
</feature>
<proteinExistence type="predicted"/>
<feature type="transmembrane region" description="Helical" evidence="2">
    <location>
        <begin position="465"/>
        <end position="486"/>
    </location>
</feature>
<dbReference type="InterPro" id="IPR000883">
    <property type="entry name" value="Cyt_C_Oxase_1"/>
</dbReference>
<keyword evidence="2" id="KW-0812">Transmembrane</keyword>
<dbReference type="InterPro" id="IPR036927">
    <property type="entry name" value="Cyt_c_oxase-like_su1_sf"/>
</dbReference>
<feature type="transmembrane region" description="Helical" evidence="2">
    <location>
        <begin position="423"/>
        <end position="445"/>
    </location>
</feature>
<dbReference type="Proteomes" id="UP000288086">
    <property type="component" value="Unassembled WGS sequence"/>
</dbReference>
<keyword evidence="4" id="KW-0560">Oxidoreductase</keyword>
<feature type="transmembrane region" description="Helical" evidence="2">
    <location>
        <begin position="33"/>
        <end position="53"/>
    </location>
</feature>
<keyword evidence="1" id="KW-0813">Transport</keyword>
<dbReference type="AlphaFoldDB" id="A0A444J233"/>
<feature type="transmembrane region" description="Helical" evidence="2">
    <location>
        <begin position="351"/>
        <end position="372"/>
    </location>
</feature>
<keyword evidence="5" id="KW-1185">Reference proteome</keyword>
<keyword evidence="1" id="KW-0679">Respiratory chain</keyword>
<keyword evidence="2" id="KW-0472">Membrane</keyword>
<dbReference type="GO" id="GO:0022904">
    <property type="term" value="P:respiratory electron transport chain"/>
    <property type="evidence" value="ECO:0007669"/>
    <property type="project" value="TreeGrafter"/>
</dbReference>
<feature type="transmembrane region" description="Helical" evidence="2">
    <location>
        <begin position="392"/>
        <end position="411"/>
    </location>
</feature>
<sequence length="556" mass="62420">MNATESFYNTPSPPGLKGIWAWLLTHDHKRIGIMYLWSVGFWFCVALCCGLLMRVELMWVGKTIMGPEVYNSLFTLHGVIMVFLFVIPAVPSIFGNFFLPIQIGADDVFFPRLNLLSWYLFMLGGLLAVVSLFLGEGFPDTGWTFYVPFSLTTDKNVVLTVTAAFILGMSSMLTGLNFITTVHRMRTKDMGWMQMPLFTWSLYATSWVQILATPVLSITLLMVIFERVFAIGLFDPGKGGDPILYQHLFWMYSHPAVYIMILPAMGVISEIIPVFSRKAVFGYKGIVISSMGIAVAGSLVWAHHMYTSGMSDVAIFVFSLLTFLVAIPTAVKVFSWIATMYKGAIEMTPPLYLALIFIYLFCIGGLTGLVLGAAGTDIHLHDTHFVVSHFHFAMFGGTGFAFFAALHYWWPKMFGIMYDFKKAYIGATLAAVGFIFHYIPMFILGMQGMPRRYYDYLPKFEKGNFLAGLGGFLMVIGILLMLYNLLISFRKKKGAPQDPWGGTTLEWSVPSPPPLHNFVEEPKVKEYPYDFSEVIARAQGAQDAQDSEEEDGEKNR</sequence>
<feature type="domain" description="Cytochrome oxidase subunit I profile" evidence="3">
    <location>
        <begin position="16"/>
        <end position="525"/>
    </location>
</feature>
<keyword evidence="1" id="KW-0249">Electron transport</keyword>
<dbReference type="GO" id="GO:0020037">
    <property type="term" value="F:heme binding"/>
    <property type="evidence" value="ECO:0007669"/>
    <property type="project" value="InterPro"/>
</dbReference>
<evidence type="ECO:0000256" key="1">
    <source>
        <dbReference type="ARBA" id="ARBA00022660"/>
    </source>
</evidence>
<protein>
    <submittedName>
        <fullName evidence="4">Cytochrome c oxidase subunit 1</fullName>
        <ecNumber evidence="4">1.9.3.1</ecNumber>
    </submittedName>
</protein>
<dbReference type="EC" id="1.9.3.1" evidence="4"/>
<dbReference type="PROSITE" id="PS50855">
    <property type="entry name" value="COX1"/>
    <property type="match status" value="1"/>
</dbReference>
<dbReference type="InterPro" id="IPR023616">
    <property type="entry name" value="Cyt_c_oxase-like_su1_dom"/>
</dbReference>
<dbReference type="GO" id="GO:0016020">
    <property type="term" value="C:membrane"/>
    <property type="evidence" value="ECO:0007669"/>
    <property type="project" value="InterPro"/>
</dbReference>
<dbReference type="Pfam" id="PF00115">
    <property type="entry name" value="COX1"/>
    <property type="match status" value="1"/>
</dbReference>
<dbReference type="GO" id="GO:0016491">
    <property type="term" value="F:oxidoreductase activity"/>
    <property type="evidence" value="ECO:0007669"/>
    <property type="project" value="UniProtKB-KW"/>
</dbReference>
<dbReference type="Gene3D" id="1.20.210.10">
    <property type="entry name" value="Cytochrome c oxidase-like, subunit I domain"/>
    <property type="match status" value="1"/>
</dbReference>
<dbReference type="EMBL" id="MTKP01000232">
    <property type="protein sequence ID" value="RWX47221.1"/>
    <property type="molecule type" value="Genomic_DNA"/>
</dbReference>
<accession>A0A444J233</accession>
<feature type="transmembrane region" description="Helical" evidence="2">
    <location>
        <begin position="200"/>
        <end position="225"/>
    </location>
</feature>
<evidence type="ECO:0000256" key="2">
    <source>
        <dbReference type="SAM" id="Phobius"/>
    </source>
</evidence>
<reference evidence="4 5" key="1">
    <citation type="submission" date="2017-01" db="EMBL/GenBank/DDBJ databases">
        <title>The cable genome- insights into the physiology and evolution of filamentous bacteria capable of sulfide oxidation via long distance electron transfer.</title>
        <authorList>
            <person name="Schreiber L."/>
            <person name="Bjerg J.T."/>
            <person name="Boggild A."/>
            <person name="Van De Vossenberg J."/>
            <person name="Meysman F."/>
            <person name="Nielsen L.P."/>
            <person name="Schramm A."/>
            <person name="Kjeldsen K.U."/>
        </authorList>
    </citation>
    <scope>NUCLEOTIDE SEQUENCE [LARGE SCALE GENOMIC DNA]</scope>
    <source>
        <strain evidence="4">A1</strain>
    </source>
</reference>
<feature type="transmembrane region" description="Helical" evidence="2">
    <location>
        <begin position="313"/>
        <end position="339"/>
    </location>
</feature>
<feature type="transmembrane region" description="Helical" evidence="2">
    <location>
        <begin position="73"/>
        <end position="94"/>
    </location>
</feature>
<dbReference type="PANTHER" id="PTHR10422">
    <property type="entry name" value="CYTOCHROME C OXIDASE SUBUNIT 1"/>
    <property type="match status" value="1"/>
</dbReference>
<gene>
    <name evidence="4" type="ORF">VT98_12322</name>
</gene>
<dbReference type="GO" id="GO:0015990">
    <property type="term" value="P:electron transport coupled proton transport"/>
    <property type="evidence" value="ECO:0007669"/>
    <property type="project" value="TreeGrafter"/>
</dbReference>
<evidence type="ECO:0000313" key="4">
    <source>
        <dbReference type="EMBL" id="RWX47221.1"/>
    </source>
</evidence>
<dbReference type="SUPFAM" id="SSF81442">
    <property type="entry name" value="Cytochrome c oxidase subunit I-like"/>
    <property type="match status" value="1"/>
</dbReference>
<dbReference type="GO" id="GO:0009060">
    <property type="term" value="P:aerobic respiration"/>
    <property type="evidence" value="ECO:0007669"/>
    <property type="project" value="InterPro"/>
</dbReference>
<feature type="transmembrane region" description="Helical" evidence="2">
    <location>
        <begin position="115"/>
        <end position="138"/>
    </location>
</feature>
<feature type="transmembrane region" description="Helical" evidence="2">
    <location>
        <begin position="280"/>
        <end position="301"/>
    </location>
</feature>
<evidence type="ECO:0000313" key="5">
    <source>
        <dbReference type="Proteomes" id="UP000288086"/>
    </source>
</evidence>
<name>A0A444J233_9BACT</name>
<keyword evidence="2" id="KW-1133">Transmembrane helix</keyword>
<organism evidence="4 5">
    <name type="scientific">Candidatus Electrothrix communis</name>
    <dbReference type="NCBI Taxonomy" id="1859133"/>
    <lineage>
        <taxon>Bacteria</taxon>
        <taxon>Pseudomonadati</taxon>
        <taxon>Thermodesulfobacteriota</taxon>
        <taxon>Desulfobulbia</taxon>
        <taxon>Desulfobulbales</taxon>
        <taxon>Desulfobulbaceae</taxon>
        <taxon>Candidatus Electrothrix</taxon>
    </lineage>
</organism>
<evidence type="ECO:0000259" key="3">
    <source>
        <dbReference type="PROSITE" id="PS50855"/>
    </source>
</evidence>
<comment type="caution">
    <text evidence="4">The sequence shown here is derived from an EMBL/GenBank/DDBJ whole genome shotgun (WGS) entry which is preliminary data.</text>
</comment>
<dbReference type="PANTHER" id="PTHR10422:SF18">
    <property type="entry name" value="CYTOCHROME C OXIDASE SUBUNIT 1"/>
    <property type="match status" value="1"/>
</dbReference>
<feature type="transmembrane region" description="Helical" evidence="2">
    <location>
        <begin position="245"/>
        <end position="268"/>
    </location>
</feature>
<dbReference type="PRINTS" id="PR01165">
    <property type="entry name" value="CYCOXIDASEI"/>
</dbReference>
<dbReference type="GO" id="GO:0004129">
    <property type="term" value="F:cytochrome-c oxidase activity"/>
    <property type="evidence" value="ECO:0007669"/>
    <property type="project" value="InterPro"/>
</dbReference>